<dbReference type="Proteomes" id="UP000215914">
    <property type="component" value="Chromosome 15"/>
</dbReference>
<organism evidence="3 4">
    <name type="scientific">Helianthus annuus</name>
    <name type="common">Common sunflower</name>
    <dbReference type="NCBI Taxonomy" id="4232"/>
    <lineage>
        <taxon>Eukaryota</taxon>
        <taxon>Viridiplantae</taxon>
        <taxon>Streptophyta</taxon>
        <taxon>Embryophyta</taxon>
        <taxon>Tracheophyta</taxon>
        <taxon>Spermatophyta</taxon>
        <taxon>Magnoliopsida</taxon>
        <taxon>eudicotyledons</taxon>
        <taxon>Gunneridae</taxon>
        <taxon>Pentapetalae</taxon>
        <taxon>asterids</taxon>
        <taxon>campanulids</taxon>
        <taxon>Asterales</taxon>
        <taxon>Asteraceae</taxon>
        <taxon>Asteroideae</taxon>
        <taxon>Heliantheae alliance</taxon>
        <taxon>Heliantheae</taxon>
        <taxon>Helianthus</taxon>
    </lineage>
</organism>
<protein>
    <submittedName>
        <fullName evidence="2 3">F-box domain-containing protein</fullName>
    </submittedName>
</protein>
<dbReference type="Gramene" id="mRNA:HanXRQr2_Chr15g0676051">
    <property type="protein sequence ID" value="CDS:HanXRQr2_Chr15g0676051.1"/>
    <property type="gene ID" value="HanXRQr2_Chr15g0676051"/>
</dbReference>
<dbReference type="InterPro" id="IPR036047">
    <property type="entry name" value="F-box-like_dom_sf"/>
</dbReference>
<dbReference type="SUPFAM" id="SSF81383">
    <property type="entry name" value="F-box domain"/>
    <property type="match status" value="1"/>
</dbReference>
<proteinExistence type="predicted"/>
<dbReference type="EMBL" id="CM007904">
    <property type="protein sequence ID" value="OTF94005.1"/>
    <property type="molecule type" value="Genomic_DNA"/>
</dbReference>
<dbReference type="SMART" id="SM00256">
    <property type="entry name" value="FBOX"/>
    <property type="match status" value="1"/>
</dbReference>
<dbReference type="InParanoid" id="A0A251S6X0"/>
<dbReference type="FunCoup" id="A0A251S6X0">
    <property type="interactions" value="461"/>
</dbReference>
<dbReference type="InterPro" id="IPR001810">
    <property type="entry name" value="F-box_dom"/>
</dbReference>
<gene>
    <name evidence="3" type="ORF">HannXRQ_Chr15g0467411</name>
    <name evidence="2" type="ORF">HanXRQr2_Chr15g0676051</name>
</gene>
<keyword evidence="4" id="KW-1185">Reference proteome</keyword>
<evidence type="ECO:0000259" key="1">
    <source>
        <dbReference type="SMART" id="SM00256"/>
    </source>
</evidence>
<feature type="domain" description="F-box" evidence="1">
    <location>
        <begin position="38"/>
        <end position="78"/>
    </location>
</feature>
<reference evidence="3" key="2">
    <citation type="submission" date="2017-02" db="EMBL/GenBank/DDBJ databases">
        <title>Sunflower complete genome.</title>
        <authorList>
            <person name="Langlade N."/>
            <person name="Munos S."/>
        </authorList>
    </citation>
    <scope>NUCLEOTIDE SEQUENCE [LARGE SCALE GENOMIC DNA]</scope>
    <source>
        <tissue evidence="3">Leaves</tissue>
    </source>
</reference>
<dbReference type="NCBIfam" id="TIGR01640">
    <property type="entry name" value="F_box_assoc_1"/>
    <property type="match status" value="1"/>
</dbReference>
<accession>A0A251S6X0</accession>
<evidence type="ECO:0000313" key="4">
    <source>
        <dbReference type="Proteomes" id="UP000215914"/>
    </source>
</evidence>
<dbReference type="PANTHER" id="PTHR31672">
    <property type="entry name" value="BNACNNG10540D PROTEIN"/>
    <property type="match status" value="1"/>
</dbReference>
<evidence type="ECO:0000313" key="2">
    <source>
        <dbReference type="EMBL" id="KAF5763070.1"/>
    </source>
</evidence>
<dbReference type="AlphaFoldDB" id="A0A251S6X0"/>
<reference evidence="2" key="3">
    <citation type="submission" date="2020-06" db="EMBL/GenBank/DDBJ databases">
        <title>Helianthus annuus Genome sequencing and assembly Release 2.</title>
        <authorList>
            <person name="Gouzy J."/>
            <person name="Langlade N."/>
            <person name="Munos S."/>
        </authorList>
    </citation>
    <scope>NUCLEOTIDE SEQUENCE</scope>
    <source>
        <tissue evidence="2">Leaves</tissue>
    </source>
</reference>
<dbReference type="Pfam" id="PF00646">
    <property type="entry name" value="F-box"/>
    <property type="match status" value="1"/>
</dbReference>
<dbReference type="InterPro" id="IPR017451">
    <property type="entry name" value="F-box-assoc_interact_dom"/>
</dbReference>
<reference evidence="2 4" key="1">
    <citation type="journal article" date="2017" name="Nature">
        <title>The sunflower genome provides insights into oil metabolism, flowering and Asterid evolution.</title>
        <authorList>
            <person name="Badouin H."/>
            <person name="Gouzy J."/>
            <person name="Grassa C.J."/>
            <person name="Murat F."/>
            <person name="Staton S.E."/>
            <person name="Cottret L."/>
            <person name="Lelandais-Briere C."/>
            <person name="Owens G.L."/>
            <person name="Carrere S."/>
            <person name="Mayjonade B."/>
            <person name="Legrand L."/>
            <person name="Gill N."/>
            <person name="Kane N.C."/>
            <person name="Bowers J.E."/>
            <person name="Hubner S."/>
            <person name="Bellec A."/>
            <person name="Berard A."/>
            <person name="Berges H."/>
            <person name="Blanchet N."/>
            <person name="Boniface M.C."/>
            <person name="Brunel D."/>
            <person name="Catrice O."/>
            <person name="Chaidir N."/>
            <person name="Claudel C."/>
            <person name="Donnadieu C."/>
            <person name="Faraut T."/>
            <person name="Fievet G."/>
            <person name="Helmstetter N."/>
            <person name="King M."/>
            <person name="Knapp S.J."/>
            <person name="Lai Z."/>
            <person name="Le Paslier M.C."/>
            <person name="Lippi Y."/>
            <person name="Lorenzon L."/>
            <person name="Mandel J.R."/>
            <person name="Marage G."/>
            <person name="Marchand G."/>
            <person name="Marquand E."/>
            <person name="Bret-Mestries E."/>
            <person name="Morien E."/>
            <person name="Nambeesan S."/>
            <person name="Nguyen T."/>
            <person name="Pegot-Espagnet P."/>
            <person name="Pouilly N."/>
            <person name="Raftis F."/>
            <person name="Sallet E."/>
            <person name="Schiex T."/>
            <person name="Thomas J."/>
            <person name="Vandecasteele C."/>
            <person name="Vares D."/>
            <person name="Vear F."/>
            <person name="Vautrin S."/>
            <person name="Crespi M."/>
            <person name="Mangin B."/>
            <person name="Burke J.M."/>
            <person name="Salse J."/>
            <person name="Munos S."/>
            <person name="Vincourt P."/>
            <person name="Rieseberg L.H."/>
            <person name="Langlade N.B."/>
        </authorList>
    </citation>
    <scope>NUCLEOTIDE SEQUENCE [LARGE SCALE GENOMIC DNA]</scope>
    <source>
        <strain evidence="4">cv. SF193</strain>
        <tissue evidence="2">Leaves</tissue>
    </source>
</reference>
<dbReference type="EMBL" id="MNCJ02000330">
    <property type="protein sequence ID" value="KAF5763070.1"/>
    <property type="molecule type" value="Genomic_DNA"/>
</dbReference>
<name>A0A251S6X0_HELAN</name>
<dbReference type="InterPro" id="IPR050796">
    <property type="entry name" value="SCF_F-box_component"/>
</dbReference>
<evidence type="ECO:0000313" key="3">
    <source>
        <dbReference type="EMBL" id="OTF94005.1"/>
    </source>
</evidence>
<sequence length="414" mass="47037">MQMNSMQMNSRYVFGFSDVIYLGLNCSRITYIMSSYDLCEELIVEILSRLPTKSLLRFRSVSKSLCACIGSPDFIRLHALRSPNKVMIIHQVYFYGATIFTDMYTLHSGGQLSNDPYVGVTAVEYPFTSNRIVGSCNGVLCLHEYGKGIILWNPSIRRKVTVHDRPLLSDWGGQLHPFGFAFDPIIKDYKIVMTTKCDTKKGLVLRTFVYRTKKDAWHQIASPTRDLLSCRESYQCLFNGTLHWVIKRFLTGSHDDCHSPYILAFNPSSEIFSTIELPEPSWETEEVTIINGSLAVISSKHDDSWIWVRNNTTASWSVAFKLKAHEFEGTHRVFQLTANSDLLFNPCGIIVYNPETRERLSLVRLSASSLVGVTGSTRGLLIYPCIESLGLLDMGTSCDQGRRNKKRSRAYWLL</sequence>
<dbReference type="PANTHER" id="PTHR31672:SF6">
    <property type="entry name" value="F-BOX DOMAIN-CONTAINING PROTEIN"/>
    <property type="match status" value="1"/>
</dbReference>
<dbReference type="Pfam" id="PF08268">
    <property type="entry name" value="FBA_3"/>
    <property type="match status" value="1"/>
</dbReference>
<dbReference type="InterPro" id="IPR013187">
    <property type="entry name" value="F-box-assoc_dom_typ3"/>
</dbReference>